<feature type="transmembrane region" description="Helical" evidence="1">
    <location>
        <begin position="37"/>
        <end position="55"/>
    </location>
</feature>
<dbReference type="SUPFAM" id="SSF54001">
    <property type="entry name" value="Cysteine proteinases"/>
    <property type="match status" value="1"/>
</dbReference>
<dbReference type="RefSeq" id="WP_317831092.1">
    <property type="nucleotide sequence ID" value="NZ_CP136920.1"/>
</dbReference>
<name>A0AAQ3QPP0_9BACT</name>
<protein>
    <submittedName>
        <fullName evidence="2">YiiX/YebB-like N1pC/P60 family cysteine hydrolase</fullName>
    </submittedName>
</protein>
<dbReference type="GO" id="GO:0016787">
    <property type="term" value="F:hydrolase activity"/>
    <property type="evidence" value="ECO:0007669"/>
    <property type="project" value="UniProtKB-KW"/>
</dbReference>
<proteinExistence type="predicted"/>
<dbReference type="Gene3D" id="3.90.1720.10">
    <property type="entry name" value="endopeptidase domain like (from Nostoc punctiforme)"/>
    <property type="match status" value="1"/>
</dbReference>
<evidence type="ECO:0000256" key="1">
    <source>
        <dbReference type="SAM" id="Phobius"/>
    </source>
</evidence>
<reference evidence="2 3" key="1">
    <citation type="submission" date="2023-10" db="EMBL/GenBank/DDBJ databases">
        <title>Rubellicoccus peritrichatus gen. nov., sp. nov., isolated from an algae of coral reef tank.</title>
        <authorList>
            <person name="Luo J."/>
        </authorList>
    </citation>
    <scope>NUCLEOTIDE SEQUENCE [LARGE SCALE GENOMIC DNA]</scope>
    <source>
        <strain evidence="2 3">CR14</strain>
    </source>
</reference>
<dbReference type="AlphaFoldDB" id="A0AAQ3QPP0"/>
<dbReference type="Proteomes" id="UP001304300">
    <property type="component" value="Chromosome"/>
</dbReference>
<dbReference type="KEGG" id="puo:RZN69_11620"/>
<sequence length="578" mass="66147">MKPFLFMRSKLFGLSYLLAFVAFMVLCLRLGYPYYRLWAVIIYAISVGIFIYALRRKTTIVSRSKAALSSLLSGKLLKILYGVAAFAFAYLLWVLVPLETSPLTKLSEEELHQHIADDLQTVLMLNENLKSAYQELSKSALFTKDISTIQPDELEAVKVHWADFVKSTFEFDILKEKYKGFLQIGDPELHAKSFALAYGAYVAQYRGILFLSQLVDNNAYFESVLNEADTTRGIPANTYYQLNQHTTHLHTLLRFHAGRNYYELIEEDIAGYDDAKQELGSAVEHVQTALLNEPYRFVDNPLDFFEKSAFKAWIPLQKSVALTLADIRLTNRDNLIDRETIQKHREKFSPGDILLERRNWYATNIGIPGFWPHAAFYIGDLKTMDTYFSDIKLPDGKSPSELILQEYPEVYAVMQKPDAAGDNYCILEAIKPGVVLNTLEESAHADALCVLRPRVTKEQKFEAILKAMAHYGKPYDYDFEFATDNALVCSEVIYKAYDGADGMTLETIIMNGRNLLPPNRIAQKFDEEYGSPEQQLDLVLFLDSDEARNTAVEGKLEDFRESWKRPKWYILANTLQRP</sequence>
<feature type="transmembrane region" description="Helical" evidence="1">
    <location>
        <begin position="76"/>
        <end position="96"/>
    </location>
</feature>
<dbReference type="InterPro" id="IPR024453">
    <property type="entry name" value="Peptidase_C92"/>
</dbReference>
<gene>
    <name evidence="2" type="ORF">RZN69_11620</name>
</gene>
<accession>A0AAQ3QPP0</accession>
<evidence type="ECO:0000313" key="3">
    <source>
        <dbReference type="Proteomes" id="UP001304300"/>
    </source>
</evidence>
<keyword evidence="1" id="KW-0472">Membrane</keyword>
<evidence type="ECO:0000313" key="2">
    <source>
        <dbReference type="EMBL" id="WOO39263.1"/>
    </source>
</evidence>
<keyword evidence="1" id="KW-1133">Transmembrane helix</keyword>
<organism evidence="2 3">
    <name type="scientific">Rubellicoccus peritrichatus</name>
    <dbReference type="NCBI Taxonomy" id="3080537"/>
    <lineage>
        <taxon>Bacteria</taxon>
        <taxon>Pseudomonadati</taxon>
        <taxon>Verrucomicrobiota</taxon>
        <taxon>Opitutia</taxon>
        <taxon>Puniceicoccales</taxon>
        <taxon>Cerasicoccaceae</taxon>
        <taxon>Rubellicoccus</taxon>
    </lineage>
</organism>
<keyword evidence="2" id="KW-0378">Hydrolase</keyword>
<keyword evidence="1" id="KW-0812">Transmembrane</keyword>
<dbReference type="InterPro" id="IPR038765">
    <property type="entry name" value="Papain-like_cys_pep_sf"/>
</dbReference>
<keyword evidence="3" id="KW-1185">Reference proteome</keyword>
<dbReference type="Pfam" id="PF05708">
    <property type="entry name" value="Peptidase_C92"/>
    <property type="match status" value="1"/>
</dbReference>
<dbReference type="EMBL" id="CP136920">
    <property type="protein sequence ID" value="WOO39263.1"/>
    <property type="molecule type" value="Genomic_DNA"/>
</dbReference>